<evidence type="ECO:0000313" key="6">
    <source>
        <dbReference type="Proteomes" id="UP000237749"/>
    </source>
</evidence>
<evidence type="ECO:0000256" key="4">
    <source>
        <dbReference type="ARBA" id="ARBA00023163"/>
    </source>
</evidence>
<dbReference type="Gene3D" id="1.10.10.10">
    <property type="entry name" value="Winged helix-like DNA-binding domain superfamily/Winged helix DNA-binding domain"/>
    <property type="match status" value="1"/>
</dbReference>
<dbReference type="InterPro" id="IPR036390">
    <property type="entry name" value="WH_DNA-bd_sf"/>
</dbReference>
<dbReference type="InterPro" id="IPR036388">
    <property type="entry name" value="WH-like_DNA-bd_sf"/>
</dbReference>
<dbReference type="EMBL" id="PTJA01000007">
    <property type="protein sequence ID" value="PPK80290.1"/>
    <property type="molecule type" value="Genomic_DNA"/>
</dbReference>
<dbReference type="Gene3D" id="1.10.4040.10">
    <property type="entry name" value="Penicillinase repressor domain"/>
    <property type="match status" value="1"/>
</dbReference>
<organism evidence="5 6">
    <name type="scientific">Lacrimispora xylanisolvens</name>
    <dbReference type="NCBI Taxonomy" id="384636"/>
    <lineage>
        <taxon>Bacteria</taxon>
        <taxon>Bacillati</taxon>
        <taxon>Bacillota</taxon>
        <taxon>Clostridia</taxon>
        <taxon>Lachnospirales</taxon>
        <taxon>Lachnospiraceae</taxon>
        <taxon>Lacrimispora</taxon>
    </lineage>
</organism>
<evidence type="ECO:0000313" key="5">
    <source>
        <dbReference type="EMBL" id="PPK80290.1"/>
    </source>
</evidence>
<dbReference type="SUPFAM" id="SSF46785">
    <property type="entry name" value="Winged helix' DNA-binding domain"/>
    <property type="match status" value="1"/>
</dbReference>
<protein>
    <submittedName>
        <fullName evidence="5">Putative transcriptional regulator</fullName>
    </submittedName>
</protein>
<keyword evidence="3" id="KW-0238">DNA-binding</keyword>
<dbReference type="Proteomes" id="UP000237749">
    <property type="component" value="Unassembled WGS sequence"/>
</dbReference>
<accession>A0A2S6HRP2</accession>
<dbReference type="GO" id="GO:0045892">
    <property type="term" value="P:negative regulation of DNA-templated transcription"/>
    <property type="evidence" value="ECO:0007669"/>
    <property type="project" value="InterPro"/>
</dbReference>
<name>A0A2S6HRP2_9FIRM</name>
<evidence type="ECO:0000256" key="3">
    <source>
        <dbReference type="ARBA" id="ARBA00023125"/>
    </source>
</evidence>
<dbReference type="PIRSF" id="PIRSF019455">
    <property type="entry name" value="CopR_AtkY"/>
    <property type="match status" value="1"/>
</dbReference>
<gene>
    <name evidence="5" type="ORF">BXY41_107223</name>
</gene>
<evidence type="ECO:0000256" key="1">
    <source>
        <dbReference type="ARBA" id="ARBA00011046"/>
    </source>
</evidence>
<proteinExistence type="inferred from homology"/>
<evidence type="ECO:0000256" key="2">
    <source>
        <dbReference type="ARBA" id="ARBA00023015"/>
    </source>
</evidence>
<dbReference type="RefSeq" id="WP_170072377.1">
    <property type="nucleotide sequence ID" value="NZ_PTJA01000007.1"/>
</dbReference>
<dbReference type="AlphaFoldDB" id="A0A2S6HRP2"/>
<dbReference type="Pfam" id="PF03965">
    <property type="entry name" value="Penicillinase_R"/>
    <property type="match status" value="1"/>
</dbReference>
<dbReference type="InterPro" id="IPR005650">
    <property type="entry name" value="BlaI_family"/>
</dbReference>
<comment type="similarity">
    <text evidence="1">Belongs to the BlaI transcriptional regulatory family.</text>
</comment>
<comment type="caution">
    <text evidence="5">The sequence shown here is derived from an EMBL/GenBank/DDBJ whole genome shotgun (WGS) entry which is preliminary data.</text>
</comment>
<keyword evidence="4" id="KW-0804">Transcription</keyword>
<dbReference type="GO" id="GO:0003677">
    <property type="term" value="F:DNA binding"/>
    <property type="evidence" value="ECO:0007669"/>
    <property type="project" value="UniProtKB-KW"/>
</dbReference>
<keyword evidence="6" id="KW-1185">Reference proteome</keyword>
<keyword evidence="2" id="KW-0805">Transcription regulation</keyword>
<reference evidence="5 6" key="1">
    <citation type="submission" date="2018-02" db="EMBL/GenBank/DDBJ databases">
        <title>Genomic Encyclopedia of Archaeal and Bacterial Type Strains, Phase II (KMG-II): from individual species to whole genera.</title>
        <authorList>
            <person name="Goeker M."/>
        </authorList>
    </citation>
    <scope>NUCLEOTIDE SEQUENCE [LARGE SCALE GENOMIC DNA]</scope>
    <source>
        <strain evidence="5 6">DSM 3808</strain>
    </source>
</reference>
<sequence>MYQLPESELDIMLIIWKTKEEKIGVNNIAQQLSQQKEITAGALHSYLNRLVEKKFLECCKEGKYRYFKPLISESEYKQEEGKSIVDKLFGGSVSNLVNCLYKKNKLTLKDIEELKDFVDHYSEE</sequence>